<feature type="chain" id="PRO_5033001107" evidence="2">
    <location>
        <begin position="22"/>
        <end position="180"/>
    </location>
</feature>
<accession>A0A849I5I4</accession>
<evidence type="ECO:0000256" key="2">
    <source>
        <dbReference type="SAM" id="SignalP"/>
    </source>
</evidence>
<dbReference type="Proteomes" id="UP000564885">
    <property type="component" value="Unassembled WGS sequence"/>
</dbReference>
<reference evidence="3 4" key="1">
    <citation type="submission" date="2020-04" db="EMBL/GenBank/DDBJ databases">
        <title>Enterovirga sp. isolate from soil.</title>
        <authorList>
            <person name="Chea S."/>
            <person name="Kim D.-U."/>
        </authorList>
    </citation>
    <scope>NUCLEOTIDE SEQUENCE [LARGE SCALE GENOMIC DNA]</scope>
    <source>
        <strain evidence="3 4">DB1703</strain>
    </source>
</reference>
<evidence type="ECO:0000313" key="3">
    <source>
        <dbReference type="EMBL" id="NNM72591.1"/>
    </source>
</evidence>
<evidence type="ECO:0000256" key="1">
    <source>
        <dbReference type="SAM" id="MobiDB-lite"/>
    </source>
</evidence>
<feature type="signal peptide" evidence="2">
    <location>
        <begin position="1"/>
        <end position="21"/>
    </location>
</feature>
<evidence type="ECO:0000313" key="4">
    <source>
        <dbReference type="Proteomes" id="UP000564885"/>
    </source>
</evidence>
<dbReference type="RefSeq" id="WP_171217336.1">
    <property type="nucleotide sequence ID" value="NZ_JABEPP010000002.1"/>
</dbReference>
<dbReference type="AlphaFoldDB" id="A0A849I5I4"/>
<name>A0A849I5I4_9HYPH</name>
<feature type="compositionally biased region" description="Basic and acidic residues" evidence="1">
    <location>
        <begin position="82"/>
        <end position="113"/>
    </location>
</feature>
<gene>
    <name evidence="3" type="ORF">HJG44_09370</name>
</gene>
<organism evidence="3 4">
    <name type="scientific">Enterovirga aerilata</name>
    <dbReference type="NCBI Taxonomy" id="2730920"/>
    <lineage>
        <taxon>Bacteria</taxon>
        <taxon>Pseudomonadati</taxon>
        <taxon>Pseudomonadota</taxon>
        <taxon>Alphaproteobacteria</taxon>
        <taxon>Hyphomicrobiales</taxon>
        <taxon>Methylobacteriaceae</taxon>
        <taxon>Enterovirga</taxon>
    </lineage>
</organism>
<feature type="region of interest" description="Disordered" evidence="1">
    <location>
        <begin position="36"/>
        <end position="180"/>
    </location>
</feature>
<proteinExistence type="predicted"/>
<keyword evidence="2" id="KW-0732">Signal</keyword>
<sequence length="180" mass="19102">MGRSVATAVLLASFAPQGATASDGVAARVLRLAQAAGDDSAWRALEAEQERRRRARERSSPTLGDPAAAAPTQPRAAGQGRVDPRREVKRREPKPEPVRARRSVLREAPEPRPRRAAPARSAAAPAPLAAAPRISPAAERARSCYAAVGIPADAAGRPLRDPATAGERSQEAFIRCVDRR</sequence>
<feature type="compositionally biased region" description="Low complexity" evidence="1">
    <location>
        <begin position="116"/>
        <end position="138"/>
    </location>
</feature>
<protein>
    <submittedName>
        <fullName evidence="3">Uncharacterized protein</fullName>
    </submittedName>
</protein>
<feature type="compositionally biased region" description="Low complexity" evidence="1">
    <location>
        <begin position="66"/>
        <end position="77"/>
    </location>
</feature>
<keyword evidence="4" id="KW-1185">Reference proteome</keyword>
<comment type="caution">
    <text evidence="3">The sequence shown here is derived from an EMBL/GenBank/DDBJ whole genome shotgun (WGS) entry which is preliminary data.</text>
</comment>
<dbReference type="EMBL" id="JABEPP010000002">
    <property type="protein sequence ID" value="NNM72591.1"/>
    <property type="molecule type" value="Genomic_DNA"/>
</dbReference>